<dbReference type="InterPro" id="IPR010656">
    <property type="entry name" value="DctM"/>
</dbReference>
<dbReference type="Pfam" id="PF06808">
    <property type="entry name" value="DctM"/>
    <property type="match status" value="1"/>
</dbReference>
<dbReference type="AlphaFoldDB" id="A0A969PYQ5"/>
<dbReference type="PANTHER" id="PTHR33362">
    <property type="entry name" value="SIALIC ACID TRAP TRANSPORTER PERMEASE PROTEIN SIAT-RELATED"/>
    <property type="match status" value="1"/>
</dbReference>
<feature type="transmembrane region" description="Helical" evidence="7">
    <location>
        <begin position="240"/>
        <end position="256"/>
    </location>
</feature>
<feature type="transmembrane region" description="Helical" evidence="7">
    <location>
        <begin position="6"/>
        <end position="35"/>
    </location>
</feature>
<reference evidence="9 10" key="1">
    <citation type="submission" date="2020-03" db="EMBL/GenBank/DDBJ databases">
        <title>Assessment of the enzymatic potential of alkaline-tolerant lipase obtained from Bacillus luteus H11 (technogenic soil) for the bioremediation of saline soils contaminated with petroleum substances.</title>
        <authorList>
            <person name="Kalwasinska A."/>
        </authorList>
    </citation>
    <scope>NUCLEOTIDE SEQUENCE [LARGE SCALE GENOMIC DNA]</scope>
    <source>
        <strain evidence="9 10">H11</strain>
    </source>
</reference>
<comment type="caution">
    <text evidence="9">The sequence shown here is derived from an EMBL/GenBank/DDBJ whole genome shotgun (WGS) entry which is preliminary data.</text>
</comment>
<evidence type="ECO:0000256" key="4">
    <source>
        <dbReference type="ARBA" id="ARBA00022692"/>
    </source>
</evidence>
<proteinExistence type="predicted"/>
<dbReference type="RefSeq" id="WP_168007030.1">
    <property type="nucleotide sequence ID" value="NZ_JAATHJ010000014.1"/>
</dbReference>
<keyword evidence="3" id="KW-0997">Cell inner membrane</keyword>
<feature type="transmembrane region" description="Helical" evidence="7">
    <location>
        <begin position="336"/>
        <end position="352"/>
    </location>
</feature>
<keyword evidence="2" id="KW-1003">Cell membrane</keyword>
<feature type="transmembrane region" description="Helical" evidence="7">
    <location>
        <begin position="213"/>
        <end position="234"/>
    </location>
</feature>
<keyword evidence="6 7" id="KW-0472">Membrane</keyword>
<evidence type="ECO:0000259" key="8">
    <source>
        <dbReference type="Pfam" id="PF06808"/>
    </source>
</evidence>
<dbReference type="InterPro" id="IPR004681">
    <property type="entry name" value="TRAP_DctM"/>
</dbReference>
<protein>
    <submittedName>
        <fullName evidence="9">TRAP transporter large permease</fullName>
    </submittedName>
</protein>
<keyword evidence="5 7" id="KW-1133">Transmembrane helix</keyword>
<sequence length="426" mass="45790">MTGLFLVFLFLFLMIIGVPIAFVIGIVSYVGFFILDAIPLQAVVQQMFSGLESFILLAVPLFILAANIMNQGQISEKLIRFAVSLVGHIRGGLAQANIVVSMFFGGISGASTADTAGVGKILIPSMIKEKYSPGTAVAVTASSSTMGMIIPPSIPMVIYGSIAGVSVGQMFMGGVIPGLTIGIALMALVGVISHRHQYPRHERLKVKEIAMQGLKSLPPLLTPLIILGGIVGGIVTPTEAAVIACIYAFVLSYFVYRTIRLKDMPDIIYDTLKLSSLTLFALATATSLGRLISYYNVPAVIAGFFDNALPFDWMFIVAVILLFLFVGMFMDTVPSIILFVPIVLPSAMTLGLDPIHFGVLIMVCLAVGLVTPPYGLCLLLASKIADLPIGKSFYATIPYILIILLVILLIAFVPQYFMWLPNLFNI</sequence>
<feature type="transmembrane region" description="Helical" evidence="7">
    <location>
        <begin position="131"/>
        <end position="150"/>
    </location>
</feature>
<evidence type="ECO:0000256" key="6">
    <source>
        <dbReference type="ARBA" id="ARBA00023136"/>
    </source>
</evidence>
<evidence type="ECO:0000313" key="10">
    <source>
        <dbReference type="Proteomes" id="UP000752012"/>
    </source>
</evidence>
<gene>
    <name evidence="9" type="ORF">HCN83_10430</name>
</gene>
<name>A0A969PYQ5_9BACI</name>
<comment type="subcellular location">
    <subcellularLocation>
        <location evidence="1">Cell inner membrane</location>
        <topology evidence="1">Multi-pass membrane protein</topology>
    </subcellularLocation>
</comment>
<dbReference type="EMBL" id="JAATHJ010000014">
    <property type="protein sequence ID" value="NJP37997.1"/>
    <property type="molecule type" value="Genomic_DNA"/>
</dbReference>
<feature type="transmembrane region" description="Helical" evidence="7">
    <location>
        <begin position="393"/>
        <end position="417"/>
    </location>
</feature>
<evidence type="ECO:0000313" key="9">
    <source>
        <dbReference type="EMBL" id="NJP37997.1"/>
    </source>
</evidence>
<feature type="transmembrane region" description="Helical" evidence="7">
    <location>
        <begin position="358"/>
        <end position="381"/>
    </location>
</feature>
<feature type="transmembrane region" description="Helical" evidence="7">
    <location>
        <begin position="277"/>
        <end position="297"/>
    </location>
</feature>
<keyword evidence="4 7" id="KW-0812">Transmembrane</keyword>
<accession>A0A969PYQ5</accession>
<dbReference type="NCBIfam" id="TIGR00786">
    <property type="entry name" value="dctM"/>
    <property type="match status" value="1"/>
</dbReference>
<organism evidence="9 10">
    <name type="scientific">Alkalicoccus luteus</name>
    <dbReference type="NCBI Taxonomy" id="1237094"/>
    <lineage>
        <taxon>Bacteria</taxon>
        <taxon>Bacillati</taxon>
        <taxon>Bacillota</taxon>
        <taxon>Bacilli</taxon>
        <taxon>Bacillales</taxon>
        <taxon>Bacillaceae</taxon>
        <taxon>Alkalicoccus</taxon>
    </lineage>
</organism>
<evidence type="ECO:0000256" key="7">
    <source>
        <dbReference type="SAM" id="Phobius"/>
    </source>
</evidence>
<dbReference type="GO" id="GO:0022857">
    <property type="term" value="F:transmembrane transporter activity"/>
    <property type="evidence" value="ECO:0007669"/>
    <property type="project" value="TreeGrafter"/>
</dbReference>
<evidence type="ECO:0000256" key="5">
    <source>
        <dbReference type="ARBA" id="ARBA00022989"/>
    </source>
</evidence>
<keyword evidence="10" id="KW-1185">Reference proteome</keyword>
<evidence type="ECO:0000256" key="3">
    <source>
        <dbReference type="ARBA" id="ARBA00022519"/>
    </source>
</evidence>
<feature type="transmembrane region" description="Helical" evidence="7">
    <location>
        <begin position="170"/>
        <end position="192"/>
    </location>
</feature>
<dbReference type="PIRSF" id="PIRSF006066">
    <property type="entry name" value="HI0050"/>
    <property type="match status" value="1"/>
</dbReference>
<feature type="domain" description="TRAP C4-dicarboxylate transport system permease DctM subunit" evidence="8">
    <location>
        <begin position="8"/>
        <end position="415"/>
    </location>
</feature>
<feature type="transmembrane region" description="Helical" evidence="7">
    <location>
        <begin position="309"/>
        <end position="329"/>
    </location>
</feature>
<evidence type="ECO:0000256" key="2">
    <source>
        <dbReference type="ARBA" id="ARBA00022475"/>
    </source>
</evidence>
<dbReference type="Proteomes" id="UP000752012">
    <property type="component" value="Unassembled WGS sequence"/>
</dbReference>
<evidence type="ECO:0000256" key="1">
    <source>
        <dbReference type="ARBA" id="ARBA00004429"/>
    </source>
</evidence>
<dbReference type="GO" id="GO:0005886">
    <property type="term" value="C:plasma membrane"/>
    <property type="evidence" value="ECO:0007669"/>
    <property type="project" value="UniProtKB-SubCell"/>
</dbReference>
<feature type="transmembrane region" description="Helical" evidence="7">
    <location>
        <begin position="47"/>
        <end position="69"/>
    </location>
</feature>
<dbReference type="PANTHER" id="PTHR33362:SF2">
    <property type="entry name" value="TRAP TRANSPORTER LARGE PERMEASE PROTEIN"/>
    <property type="match status" value="1"/>
</dbReference>